<keyword evidence="3 5" id="KW-1133">Transmembrane helix</keyword>
<dbReference type="InterPro" id="IPR001594">
    <property type="entry name" value="Palmitoyltrfase_DHHC"/>
</dbReference>
<evidence type="ECO:0000256" key="5">
    <source>
        <dbReference type="RuleBase" id="RU079119"/>
    </source>
</evidence>
<feature type="transmembrane region" description="Helical" evidence="5">
    <location>
        <begin position="12"/>
        <end position="35"/>
    </location>
</feature>
<evidence type="ECO:0000313" key="8">
    <source>
        <dbReference type="Proteomes" id="UP000663873"/>
    </source>
</evidence>
<keyword evidence="2 5" id="KW-0812">Transmembrane</keyword>
<evidence type="ECO:0000259" key="6">
    <source>
        <dbReference type="Pfam" id="PF01529"/>
    </source>
</evidence>
<sequence length="155" mass="18427">LNACIGGRNYFYFLRVLTLGTIALMIWMYTALHLIFGDLEQYSIKYLLTQVYDPWFIYMLILTTFNAVWVALMTSFHLINAVFLGVTLNERLTGFRYSYFRDENTGKHTNPFGRQKFKNFLEAFGLFRLMSMCRYTRIDWSQVYDINQINEAKIN</sequence>
<feature type="transmembrane region" description="Helical" evidence="5">
    <location>
        <begin position="55"/>
        <end position="88"/>
    </location>
</feature>
<evidence type="ECO:0000313" key="7">
    <source>
        <dbReference type="EMBL" id="CAF4549484.1"/>
    </source>
</evidence>
<evidence type="ECO:0000256" key="4">
    <source>
        <dbReference type="ARBA" id="ARBA00023136"/>
    </source>
</evidence>
<keyword evidence="4 5" id="KW-0472">Membrane</keyword>
<feature type="non-terminal residue" evidence="7">
    <location>
        <position position="1"/>
    </location>
</feature>
<dbReference type="GO" id="GO:0016020">
    <property type="term" value="C:membrane"/>
    <property type="evidence" value="ECO:0007669"/>
    <property type="project" value="UniProtKB-SubCell"/>
</dbReference>
<proteinExistence type="inferred from homology"/>
<evidence type="ECO:0000256" key="2">
    <source>
        <dbReference type="ARBA" id="ARBA00022692"/>
    </source>
</evidence>
<organism evidence="7 8">
    <name type="scientific">Rotaria socialis</name>
    <dbReference type="NCBI Taxonomy" id="392032"/>
    <lineage>
        <taxon>Eukaryota</taxon>
        <taxon>Metazoa</taxon>
        <taxon>Spiralia</taxon>
        <taxon>Gnathifera</taxon>
        <taxon>Rotifera</taxon>
        <taxon>Eurotatoria</taxon>
        <taxon>Bdelloidea</taxon>
        <taxon>Philodinida</taxon>
        <taxon>Philodinidae</taxon>
        <taxon>Rotaria</taxon>
    </lineage>
</organism>
<evidence type="ECO:0000256" key="3">
    <source>
        <dbReference type="ARBA" id="ARBA00022989"/>
    </source>
</evidence>
<evidence type="ECO:0000256" key="1">
    <source>
        <dbReference type="ARBA" id="ARBA00004141"/>
    </source>
</evidence>
<protein>
    <recommendedName>
        <fullName evidence="5">Palmitoyltransferase</fullName>
        <ecNumber evidence="5">2.3.1.225</ecNumber>
    </recommendedName>
</protein>
<keyword evidence="5" id="KW-0808">Transferase</keyword>
<dbReference type="AlphaFoldDB" id="A0A820YLC9"/>
<comment type="similarity">
    <text evidence="5">Belongs to the DHHC palmitoyltransferase family.</text>
</comment>
<dbReference type="EC" id="2.3.1.225" evidence="5"/>
<comment type="catalytic activity">
    <reaction evidence="5">
        <text>L-cysteinyl-[protein] + hexadecanoyl-CoA = S-hexadecanoyl-L-cysteinyl-[protein] + CoA</text>
        <dbReference type="Rhea" id="RHEA:36683"/>
        <dbReference type="Rhea" id="RHEA-COMP:10131"/>
        <dbReference type="Rhea" id="RHEA-COMP:11032"/>
        <dbReference type="ChEBI" id="CHEBI:29950"/>
        <dbReference type="ChEBI" id="CHEBI:57287"/>
        <dbReference type="ChEBI" id="CHEBI:57379"/>
        <dbReference type="ChEBI" id="CHEBI:74151"/>
        <dbReference type="EC" id="2.3.1.225"/>
    </reaction>
</comment>
<feature type="domain" description="Palmitoyltransferase DHHC" evidence="6">
    <location>
        <begin position="1"/>
        <end position="92"/>
    </location>
</feature>
<keyword evidence="8" id="KW-1185">Reference proteome</keyword>
<name>A0A820YLC9_9BILA</name>
<dbReference type="EMBL" id="CAJOBP010009276">
    <property type="protein sequence ID" value="CAF4549484.1"/>
    <property type="molecule type" value="Genomic_DNA"/>
</dbReference>
<dbReference type="Pfam" id="PF01529">
    <property type="entry name" value="DHHC"/>
    <property type="match status" value="1"/>
</dbReference>
<dbReference type="GO" id="GO:0019706">
    <property type="term" value="F:protein-cysteine S-palmitoyltransferase activity"/>
    <property type="evidence" value="ECO:0007669"/>
    <property type="project" value="UniProtKB-EC"/>
</dbReference>
<comment type="caution">
    <text evidence="7">The sequence shown here is derived from an EMBL/GenBank/DDBJ whole genome shotgun (WGS) entry which is preliminary data.</text>
</comment>
<comment type="subcellular location">
    <subcellularLocation>
        <location evidence="1">Membrane</location>
        <topology evidence="1">Multi-pass membrane protein</topology>
    </subcellularLocation>
</comment>
<accession>A0A820YLC9</accession>
<reference evidence="7" key="1">
    <citation type="submission" date="2021-02" db="EMBL/GenBank/DDBJ databases">
        <authorList>
            <person name="Nowell W R."/>
        </authorList>
    </citation>
    <scope>NUCLEOTIDE SEQUENCE</scope>
</reference>
<dbReference type="Proteomes" id="UP000663873">
    <property type="component" value="Unassembled WGS sequence"/>
</dbReference>
<keyword evidence="5" id="KW-0012">Acyltransferase</keyword>
<gene>
    <name evidence="7" type="ORF">UJA718_LOCUS29268</name>
</gene>
<comment type="domain">
    <text evidence="5">The DHHC domain is required for palmitoyltransferase activity.</text>
</comment>